<evidence type="ECO:0000259" key="2">
    <source>
        <dbReference type="PROSITE" id="PS50994"/>
    </source>
</evidence>
<organism evidence="3 4">
    <name type="scientific">Lichtheimia corymbifera JMRC:FSU:9682</name>
    <dbReference type="NCBI Taxonomy" id="1263082"/>
    <lineage>
        <taxon>Eukaryota</taxon>
        <taxon>Fungi</taxon>
        <taxon>Fungi incertae sedis</taxon>
        <taxon>Mucoromycota</taxon>
        <taxon>Mucoromycotina</taxon>
        <taxon>Mucoromycetes</taxon>
        <taxon>Mucorales</taxon>
        <taxon>Lichtheimiaceae</taxon>
        <taxon>Lichtheimia</taxon>
    </lineage>
</organism>
<dbReference type="GO" id="GO:0003676">
    <property type="term" value="F:nucleic acid binding"/>
    <property type="evidence" value="ECO:0007669"/>
    <property type="project" value="InterPro"/>
</dbReference>
<name>A0A068SFR5_9FUNG</name>
<sequence length="443" mass="51763">MDYAHYLALYYYITEGTYPRDMNDNKLRRRIRNKAAKYLPFRGKLYLKNKEGDFGQEVLHSGNVMEVIKKVHREGHMGINNTWRRMRLQYEGYQLYERVREFVESCEQCQLRARRRHVRHEEAHPIPTPSRPFYMIGFDAVGPINPPSKNGNRYLLVAVDYLTRWPVVAAVPNISEKTTASFLFNCVVKDFGVPSYILTDRGANFKSDYVHNFLKWMGCKPLTTTAFRPQVNGLCERMNQTIVEVLSKVCQDQGMLQRWDECLASAVLAIRSTPNDATGFSPAMLLYGYDIRTPATWPEPRKDYVEGRLADEITSRIKVIDNIMQQHRELSRQRTQQKQQQRKQRYDQHVVKKRFQVGDQVLMLDKYKPHKLANRWIGPMIVIRVNQHGTYWLQGPGGKRLDGPVNADMLNPWKSKDKLIPDVIAQRADRQLQAYIERIQPGQ</sequence>
<dbReference type="SUPFAM" id="SSF53098">
    <property type="entry name" value="Ribonuclease H-like"/>
    <property type="match status" value="1"/>
</dbReference>
<dbReference type="Proteomes" id="UP000027586">
    <property type="component" value="Unassembled WGS sequence"/>
</dbReference>
<dbReference type="PROSITE" id="PS50994">
    <property type="entry name" value="INTEGRASE"/>
    <property type="match status" value="1"/>
</dbReference>
<dbReference type="GO" id="GO:0005634">
    <property type="term" value="C:nucleus"/>
    <property type="evidence" value="ECO:0007669"/>
    <property type="project" value="UniProtKB-ARBA"/>
</dbReference>
<dbReference type="InterPro" id="IPR001584">
    <property type="entry name" value="Integrase_cat-core"/>
</dbReference>
<dbReference type="Gene3D" id="1.10.340.70">
    <property type="match status" value="1"/>
</dbReference>
<feature type="region of interest" description="Disordered" evidence="1">
    <location>
        <begin position="329"/>
        <end position="348"/>
    </location>
</feature>
<dbReference type="InterPro" id="IPR041588">
    <property type="entry name" value="Integrase_H2C2"/>
</dbReference>
<protein>
    <submittedName>
        <fullName evidence="3">Zinc finger</fullName>
    </submittedName>
</protein>
<dbReference type="PANTHER" id="PTHR37984:SF5">
    <property type="entry name" value="PROTEIN NYNRIN-LIKE"/>
    <property type="match status" value="1"/>
</dbReference>
<comment type="caution">
    <text evidence="3">The sequence shown here is derived from an EMBL/GenBank/DDBJ whole genome shotgun (WGS) entry which is preliminary data.</text>
</comment>
<evidence type="ECO:0000313" key="3">
    <source>
        <dbReference type="EMBL" id="CDH61203.1"/>
    </source>
</evidence>
<accession>A0A068SFR5</accession>
<dbReference type="Gene3D" id="3.30.420.10">
    <property type="entry name" value="Ribonuclease H-like superfamily/Ribonuclease H"/>
    <property type="match status" value="1"/>
</dbReference>
<evidence type="ECO:0000256" key="1">
    <source>
        <dbReference type="SAM" id="MobiDB-lite"/>
    </source>
</evidence>
<dbReference type="Pfam" id="PF17921">
    <property type="entry name" value="Integrase_H2C2"/>
    <property type="match status" value="1"/>
</dbReference>
<keyword evidence="4" id="KW-1185">Reference proteome</keyword>
<dbReference type="EMBL" id="CBTN010000154">
    <property type="protein sequence ID" value="CDH61203.1"/>
    <property type="molecule type" value="Genomic_DNA"/>
</dbReference>
<dbReference type="PANTHER" id="PTHR37984">
    <property type="entry name" value="PROTEIN CBG26694"/>
    <property type="match status" value="1"/>
</dbReference>
<dbReference type="InterPro" id="IPR012337">
    <property type="entry name" value="RNaseH-like_sf"/>
</dbReference>
<dbReference type="Pfam" id="PF00665">
    <property type="entry name" value="rve"/>
    <property type="match status" value="1"/>
</dbReference>
<gene>
    <name evidence="3" type="ORF">LCOR_11982.1</name>
</gene>
<reference evidence="3" key="1">
    <citation type="submission" date="2013-08" db="EMBL/GenBank/DDBJ databases">
        <title>Gene expansion shapes genome architecture in the human pathogen Lichtheimia corymbifera: an evolutionary genomics analysis in the ancient terrestrial Mucorales (Mucoromycotina).</title>
        <authorList>
            <person name="Schwartze V.U."/>
            <person name="Winter S."/>
            <person name="Shelest E."/>
            <person name="Marcet-Houben M."/>
            <person name="Horn F."/>
            <person name="Wehner S."/>
            <person name="Hoffmann K."/>
            <person name="Riege K."/>
            <person name="Sammeth M."/>
            <person name="Nowrousian M."/>
            <person name="Valiante V."/>
            <person name="Linde J."/>
            <person name="Jacobsen I.D."/>
            <person name="Marz M."/>
            <person name="Brakhage A.A."/>
            <person name="Gabaldon T."/>
            <person name="Bocker S."/>
            <person name="Voigt K."/>
        </authorList>
    </citation>
    <scope>NUCLEOTIDE SEQUENCE [LARGE SCALE GENOMIC DNA]</scope>
    <source>
        <strain evidence="3">FSU 9682</strain>
    </source>
</reference>
<dbReference type="FunFam" id="3.30.420.10:FF:000032">
    <property type="entry name" value="Retrovirus-related Pol polyprotein from transposon 297-like Protein"/>
    <property type="match status" value="1"/>
</dbReference>
<dbReference type="VEuPathDB" id="FungiDB:LCOR_11982.1"/>
<dbReference type="InterPro" id="IPR050951">
    <property type="entry name" value="Retrovirus_Pol_polyprotein"/>
</dbReference>
<feature type="domain" description="Integrase catalytic" evidence="2">
    <location>
        <begin position="128"/>
        <end position="290"/>
    </location>
</feature>
<dbReference type="GO" id="GO:0015074">
    <property type="term" value="P:DNA integration"/>
    <property type="evidence" value="ECO:0007669"/>
    <property type="project" value="InterPro"/>
</dbReference>
<dbReference type="OrthoDB" id="5592268at2759"/>
<dbReference type="InterPro" id="IPR036397">
    <property type="entry name" value="RNaseH_sf"/>
</dbReference>
<proteinExistence type="predicted"/>
<evidence type="ECO:0000313" key="4">
    <source>
        <dbReference type="Proteomes" id="UP000027586"/>
    </source>
</evidence>
<dbReference type="STRING" id="1263082.A0A068SFR5"/>
<dbReference type="AlphaFoldDB" id="A0A068SFR5"/>